<keyword evidence="3" id="KW-1185">Reference proteome</keyword>
<protein>
    <submittedName>
        <fullName evidence="2">Aminoglycoside phosphotransferase</fullName>
    </submittedName>
</protein>
<dbReference type="EMBL" id="CP001778">
    <property type="protein sequence ID" value="ADD45097.1"/>
    <property type="molecule type" value="Genomic_DNA"/>
</dbReference>
<sequence>MRFELGDPVPYDATANRPGYDTLPAEVRADITAHLGSEPVHIAKAGGGFTGGFAGVLTGADESRIFVKAAGPHTPFVTNAYSAEAHISPRLPDGVPAPDLRFASQVGEWVVLGFEAIEGRAARLPLDPHDLDRMLAAWASAAEALTPAPQALVELGLPRFADVVGDTFQNFASIVAGELSAPDLQGFPDHFEELARLEAGFNDVLDVDAVHHGDLRPDNMILADDKVWICDWNNPVIGSPVLDTVAFLVVAHGDGHDAEALLKAHPSASGFDDEEIDVILAAIAGYYLCNGDKPLIENVSRYIRQHQRWNGLATLDWLARRRGW</sequence>
<evidence type="ECO:0000259" key="1">
    <source>
        <dbReference type="Pfam" id="PF01636"/>
    </source>
</evidence>
<dbReference type="SUPFAM" id="SSF56112">
    <property type="entry name" value="Protein kinase-like (PK-like)"/>
    <property type="match status" value="1"/>
</dbReference>
<dbReference type="Proteomes" id="UP000000844">
    <property type="component" value="Chromosome"/>
</dbReference>
<dbReference type="InterPro" id="IPR011009">
    <property type="entry name" value="Kinase-like_dom_sf"/>
</dbReference>
<name>D3PVX6_STANL</name>
<dbReference type="RefSeq" id="WP_013020668.1">
    <property type="nucleotide sequence ID" value="NC_013947.1"/>
</dbReference>
<dbReference type="HOGENOM" id="CLU_077925_0_0_11"/>
<evidence type="ECO:0000313" key="3">
    <source>
        <dbReference type="Proteomes" id="UP000000844"/>
    </source>
</evidence>
<dbReference type="AlphaFoldDB" id="D3PVX6"/>
<gene>
    <name evidence="2" type="ordered locus">Snas_5466</name>
</gene>
<proteinExistence type="predicted"/>
<organism evidence="2 3">
    <name type="scientific">Stackebrandtia nassauensis (strain DSM 44728 / CIP 108903 / NRRL B-16338 / NBRC 102104 / LLR-40K-21)</name>
    <dbReference type="NCBI Taxonomy" id="446470"/>
    <lineage>
        <taxon>Bacteria</taxon>
        <taxon>Bacillati</taxon>
        <taxon>Actinomycetota</taxon>
        <taxon>Actinomycetes</taxon>
        <taxon>Glycomycetales</taxon>
        <taxon>Glycomycetaceae</taxon>
        <taxon>Stackebrandtia</taxon>
    </lineage>
</organism>
<reference evidence="2 3" key="1">
    <citation type="journal article" date="2009" name="Stand. Genomic Sci.">
        <title>Complete genome sequence of Stackebrandtia nassauensis type strain (LLR-40K-21).</title>
        <authorList>
            <person name="Munk C."/>
            <person name="Lapidus A."/>
            <person name="Copeland A."/>
            <person name="Jando M."/>
            <person name="Mayilraj S."/>
            <person name="Glavina Del Rio T."/>
            <person name="Nolan M."/>
            <person name="Chen F."/>
            <person name="Lucas S."/>
            <person name="Tice H."/>
            <person name="Cheng J.F."/>
            <person name="Han C."/>
            <person name="Detter J.C."/>
            <person name="Bruce D."/>
            <person name="Goodwin L."/>
            <person name="Chain P."/>
            <person name="Pitluck S."/>
            <person name="Goker M."/>
            <person name="Ovchinikova G."/>
            <person name="Pati A."/>
            <person name="Ivanova N."/>
            <person name="Mavromatis K."/>
            <person name="Chen A."/>
            <person name="Palaniappan K."/>
            <person name="Land M."/>
            <person name="Hauser L."/>
            <person name="Chang Y.J."/>
            <person name="Jeffries C.D."/>
            <person name="Bristow J."/>
            <person name="Eisen J.A."/>
            <person name="Markowitz V."/>
            <person name="Hugenholtz P."/>
            <person name="Kyrpides N.C."/>
            <person name="Klenk H.P."/>
        </authorList>
    </citation>
    <scope>NUCLEOTIDE SEQUENCE [LARGE SCALE GENOMIC DNA]</scope>
    <source>
        <strain evidence="3">DSM 44728 / CIP 108903 / NRRL B-16338 / NBRC 102104 / LLR-40K-21</strain>
    </source>
</reference>
<dbReference type="GO" id="GO:0016740">
    <property type="term" value="F:transferase activity"/>
    <property type="evidence" value="ECO:0007669"/>
    <property type="project" value="UniProtKB-KW"/>
</dbReference>
<dbReference type="STRING" id="446470.Snas_5466"/>
<evidence type="ECO:0000313" key="2">
    <source>
        <dbReference type="EMBL" id="ADD45097.1"/>
    </source>
</evidence>
<dbReference type="Gene3D" id="3.90.1200.10">
    <property type="match status" value="1"/>
</dbReference>
<dbReference type="InterPro" id="IPR002575">
    <property type="entry name" value="Aminoglycoside_PTrfase"/>
</dbReference>
<dbReference type="KEGG" id="sna:Snas_5466"/>
<dbReference type="Pfam" id="PF01636">
    <property type="entry name" value="APH"/>
    <property type="match status" value="1"/>
</dbReference>
<dbReference type="eggNOG" id="COG0510">
    <property type="taxonomic scope" value="Bacteria"/>
</dbReference>
<accession>D3PVX6</accession>
<keyword evidence="2" id="KW-0808">Transferase</keyword>
<dbReference type="OrthoDB" id="2570531at2"/>
<feature type="domain" description="Aminoglycoside phosphotransferase" evidence="1">
    <location>
        <begin position="84"/>
        <end position="259"/>
    </location>
</feature>